<dbReference type="OrthoDB" id="439943at2759"/>
<dbReference type="InterPro" id="IPR029044">
    <property type="entry name" value="Nucleotide-diphossugar_trans"/>
</dbReference>
<name>A0A9N8DY39_9STRA</name>
<comment type="caution">
    <text evidence="4">The sequence shown here is derived from an EMBL/GenBank/DDBJ whole genome shotgun (WGS) entry which is preliminary data.</text>
</comment>
<dbReference type="GO" id="GO:0000032">
    <property type="term" value="P:cell wall mannoprotein biosynthetic process"/>
    <property type="evidence" value="ECO:0007669"/>
    <property type="project" value="TreeGrafter"/>
</dbReference>
<keyword evidence="5" id="KW-1185">Reference proteome</keyword>
<evidence type="ECO:0000256" key="1">
    <source>
        <dbReference type="ARBA" id="ARBA00007677"/>
    </source>
</evidence>
<proteinExistence type="inferred from homology"/>
<dbReference type="GO" id="GO:0016020">
    <property type="term" value="C:membrane"/>
    <property type="evidence" value="ECO:0007669"/>
    <property type="project" value="InterPro"/>
</dbReference>
<evidence type="ECO:0000256" key="2">
    <source>
        <dbReference type="ARBA" id="ARBA00022679"/>
    </source>
</evidence>
<comment type="similarity">
    <text evidence="1">Belongs to the glycosyltransferase 15 family.</text>
</comment>
<dbReference type="GO" id="GO:0005794">
    <property type="term" value="C:Golgi apparatus"/>
    <property type="evidence" value="ECO:0007669"/>
    <property type="project" value="TreeGrafter"/>
</dbReference>
<dbReference type="Pfam" id="PF01793">
    <property type="entry name" value="Glyco_transf_15"/>
    <property type="match status" value="1"/>
</dbReference>
<dbReference type="Gene3D" id="3.90.550.10">
    <property type="entry name" value="Spore Coat Polysaccharide Biosynthesis Protein SpsA, Chain A"/>
    <property type="match status" value="1"/>
</dbReference>
<dbReference type="GO" id="GO:0000026">
    <property type="term" value="F:alpha-1,2-mannosyltransferase activity"/>
    <property type="evidence" value="ECO:0007669"/>
    <property type="project" value="TreeGrafter"/>
</dbReference>
<dbReference type="InterPro" id="IPR002685">
    <property type="entry name" value="Glyco_trans_15"/>
</dbReference>
<dbReference type="EMBL" id="CAICTM010000455">
    <property type="protein sequence ID" value="CAB9510862.1"/>
    <property type="molecule type" value="Genomic_DNA"/>
</dbReference>
<protein>
    <submittedName>
        <fullName evidence="4">Glycosyltransferase family 15 protein</fullName>
    </submittedName>
</protein>
<feature type="region of interest" description="Disordered" evidence="3">
    <location>
        <begin position="38"/>
        <end position="66"/>
    </location>
</feature>
<accession>A0A9N8DY39</accession>
<dbReference type="Proteomes" id="UP001153069">
    <property type="component" value="Unassembled WGS sequence"/>
</dbReference>
<organism evidence="4 5">
    <name type="scientific">Seminavis robusta</name>
    <dbReference type="NCBI Taxonomy" id="568900"/>
    <lineage>
        <taxon>Eukaryota</taxon>
        <taxon>Sar</taxon>
        <taxon>Stramenopiles</taxon>
        <taxon>Ochrophyta</taxon>
        <taxon>Bacillariophyta</taxon>
        <taxon>Bacillariophyceae</taxon>
        <taxon>Bacillariophycidae</taxon>
        <taxon>Naviculales</taxon>
        <taxon>Naviculaceae</taxon>
        <taxon>Seminavis</taxon>
    </lineage>
</organism>
<evidence type="ECO:0000313" key="5">
    <source>
        <dbReference type="Proteomes" id="UP001153069"/>
    </source>
</evidence>
<dbReference type="PANTHER" id="PTHR31121">
    <property type="entry name" value="ALPHA-1,2 MANNOSYLTRANSFERASE KTR1"/>
    <property type="match status" value="1"/>
</dbReference>
<dbReference type="GO" id="GO:0006487">
    <property type="term" value="P:protein N-linked glycosylation"/>
    <property type="evidence" value="ECO:0007669"/>
    <property type="project" value="TreeGrafter"/>
</dbReference>
<evidence type="ECO:0000256" key="3">
    <source>
        <dbReference type="SAM" id="MobiDB-lite"/>
    </source>
</evidence>
<sequence>MRVEVKVLTTLKDQFGGMEANENRNVNSSVLQNASASLATPRPINKPTPNSINSSANPRNNEPPMSNKAIVPHLPDTLTNITQPNLVDPFNGAQDQPPSICEGGGKVSRDAIVMLMQKKHSTYAGDHTVDIAGPLLSLQSAYKAVQAADVLLWHEGEFALSEIPVDRLQGMNVRLCNLKNAKGVWGPPPNAEVPPKSPEMPWSVGYRNMIRFYAVTIWDVLSELGYDYVMRLDDDSNFMSPIAYNLFDALRSQNAIYGFRQEAEECGSTRFGPFIDRFIKKNKIVPKYGAIEGSYCKSQLGRYGYYNNFFISRVSWWHEPLPSQLVHKFDESSLIYTHRDNDLIFQTAVVKLFAEPQEVLKYVDWTYAHVTVNNGEYLYGGVSFGTEDPDNENQQRDKFLDWMAKRWHIKGSGISNMKRPIGKLLNLKRCPVTNRLCAFSNCTKSGEHVKENQIGPRRAAAPACSS</sequence>
<keyword evidence="2" id="KW-0808">Transferase</keyword>
<dbReference type="AlphaFoldDB" id="A0A9N8DY39"/>
<evidence type="ECO:0000313" key="4">
    <source>
        <dbReference type="EMBL" id="CAB9510862.1"/>
    </source>
</evidence>
<dbReference type="PANTHER" id="PTHR31121:SF6">
    <property type="entry name" value="ALPHA-1,2 MANNOSYLTRANSFERASE KTR1"/>
    <property type="match status" value="1"/>
</dbReference>
<feature type="compositionally biased region" description="Polar residues" evidence="3">
    <location>
        <begin position="47"/>
        <end position="64"/>
    </location>
</feature>
<dbReference type="SUPFAM" id="SSF53448">
    <property type="entry name" value="Nucleotide-diphospho-sugar transferases"/>
    <property type="match status" value="1"/>
</dbReference>
<reference evidence="4" key="1">
    <citation type="submission" date="2020-06" db="EMBL/GenBank/DDBJ databases">
        <authorList>
            <consortium name="Plant Systems Biology data submission"/>
        </authorList>
    </citation>
    <scope>NUCLEOTIDE SEQUENCE</scope>
    <source>
        <strain evidence="4">D6</strain>
    </source>
</reference>
<gene>
    <name evidence="4" type="ORF">SEMRO_456_G146750.1</name>
</gene>